<evidence type="ECO:0000313" key="3">
    <source>
        <dbReference type="Proteomes" id="UP000054350"/>
    </source>
</evidence>
<name>A0A0L0T970_ALLM3</name>
<dbReference type="VEuPathDB" id="FungiDB:AMAG_15335"/>
<sequence length="151" mass="16672">MRPDAHKQRASRRYQSAHRGASATSTRGSSSTARGRGRGRGAGAAAPEGPRNVHGDEPVNPVVRDFMAQRDLDEIDEDAARGRVRAQFARRKIESNAYRYDEPILSDEDADEDDDDAVAIDDGARATRDPRDQVARDAYVDAVPFVRHKLT</sequence>
<gene>
    <name evidence="2" type="ORF">AMAG_15335</name>
</gene>
<protein>
    <submittedName>
        <fullName evidence="2">Uncharacterized protein</fullName>
    </submittedName>
</protein>
<proteinExistence type="predicted"/>
<feature type="region of interest" description="Disordered" evidence="1">
    <location>
        <begin position="1"/>
        <end position="61"/>
    </location>
</feature>
<dbReference type="Proteomes" id="UP000054350">
    <property type="component" value="Unassembled WGS sequence"/>
</dbReference>
<evidence type="ECO:0000256" key="1">
    <source>
        <dbReference type="SAM" id="MobiDB-lite"/>
    </source>
</evidence>
<dbReference type="EMBL" id="GG745369">
    <property type="protein sequence ID" value="KNE71084.1"/>
    <property type="molecule type" value="Genomic_DNA"/>
</dbReference>
<organism evidence="2 3">
    <name type="scientific">Allomyces macrogynus (strain ATCC 38327)</name>
    <name type="common">Allomyces javanicus var. macrogynus</name>
    <dbReference type="NCBI Taxonomy" id="578462"/>
    <lineage>
        <taxon>Eukaryota</taxon>
        <taxon>Fungi</taxon>
        <taxon>Fungi incertae sedis</taxon>
        <taxon>Blastocladiomycota</taxon>
        <taxon>Blastocladiomycetes</taxon>
        <taxon>Blastocladiales</taxon>
        <taxon>Blastocladiaceae</taxon>
        <taxon>Allomyces</taxon>
    </lineage>
</organism>
<reference evidence="2 3" key="1">
    <citation type="submission" date="2009-11" db="EMBL/GenBank/DDBJ databases">
        <title>Annotation of Allomyces macrogynus ATCC 38327.</title>
        <authorList>
            <consortium name="The Broad Institute Genome Sequencing Platform"/>
            <person name="Russ C."/>
            <person name="Cuomo C."/>
            <person name="Burger G."/>
            <person name="Gray M.W."/>
            <person name="Holland P.W.H."/>
            <person name="King N."/>
            <person name="Lang F.B.F."/>
            <person name="Roger A.J."/>
            <person name="Ruiz-Trillo I."/>
            <person name="Young S.K."/>
            <person name="Zeng Q."/>
            <person name="Gargeya S."/>
            <person name="Fitzgerald M."/>
            <person name="Haas B."/>
            <person name="Abouelleil A."/>
            <person name="Alvarado L."/>
            <person name="Arachchi H.M."/>
            <person name="Berlin A."/>
            <person name="Chapman S.B."/>
            <person name="Gearin G."/>
            <person name="Goldberg J."/>
            <person name="Griggs A."/>
            <person name="Gujja S."/>
            <person name="Hansen M."/>
            <person name="Heiman D."/>
            <person name="Howarth C."/>
            <person name="Larimer J."/>
            <person name="Lui A."/>
            <person name="MacDonald P.J.P."/>
            <person name="McCowen C."/>
            <person name="Montmayeur A."/>
            <person name="Murphy C."/>
            <person name="Neiman D."/>
            <person name="Pearson M."/>
            <person name="Priest M."/>
            <person name="Roberts A."/>
            <person name="Saif S."/>
            <person name="Shea T."/>
            <person name="Sisk P."/>
            <person name="Stolte C."/>
            <person name="Sykes S."/>
            <person name="Wortman J."/>
            <person name="Nusbaum C."/>
            <person name="Birren B."/>
        </authorList>
    </citation>
    <scope>NUCLEOTIDE SEQUENCE [LARGE SCALE GENOMIC DNA]</scope>
    <source>
        <strain evidence="2 3">ATCC 38327</strain>
    </source>
</reference>
<feature type="compositionally biased region" description="Low complexity" evidence="1">
    <location>
        <begin position="19"/>
        <end position="34"/>
    </location>
</feature>
<keyword evidence="3" id="KW-1185">Reference proteome</keyword>
<dbReference type="OrthoDB" id="5596566at2759"/>
<reference evidence="3" key="2">
    <citation type="submission" date="2009-11" db="EMBL/GenBank/DDBJ databases">
        <title>The Genome Sequence of Allomyces macrogynus strain ATCC 38327.</title>
        <authorList>
            <consortium name="The Broad Institute Genome Sequencing Platform"/>
            <person name="Russ C."/>
            <person name="Cuomo C."/>
            <person name="Shea T."/>
            <person name="Young S.K."/>
            <person name="Zeng Q."/>
            <person name="Koehrsen M."/>
            <person name="Haas B."/>
            <person name="Borodovsky M."/>
            <person name="Guigo R."/>
            <person name="Alvarado L."/>
            <person name="Berlin A."/>
            <person name="Borenstein D."/>
            <person name="Chen Z."/>
            <person name="Engels R."/>
            <person name="Freedman E."/>
            <person name="Gellesch M."/>
            <person name="Goldberg J."/>
            <person name="Griggs A."/>
            <person name="Gujja S."/>
            <person name="Heiman D."/>
            <person name="Hepburn T."/>
            <person name="Howarth C."/>
            <person name="Jen D."/>
            <person name="Larson L."/>
            <person name="Lewis B."/>
            <person name="Mehta T."/>
            <person name="Park D."/>
            <person name="Pearson M."/>
            <person name="Roberts A."/>
            <person name="Saif S."/>
            <person name="Shenoy N."/>
            <person name="Sisk P."/>
            <person name="Stolte C."/>
            <person name="Sykes S."/>
            <person name="Walk T."/>
            <person name="White J."/>
            <person name="Yandava C."/>
            <person name="Burger G."/>
            <person name="Gray M.W."/>
            <person name="Holland P.W.H."/>
            <person name="King N."/>
            <person name="Lang F.B.F."/>
            <person name="Roger A.J."/>
            <person name="Ruiz-Trillo I."/>
            <person name="Lander E."/>
            <person name="Nusbaum C."/>
        </authorList>
    </citation>
    <scope>NUCLEOTIDE SEQUENCE [LARGE SCALE GENOMIC DNA]</scope>
    <source>
        <strain evidence="3">ATCC 38327</strain>
    </source>
</reference>
<dbReference type="AlphaFoldDB" id="A0A0L0T970"/>
<accession>A0A0L0T970</accession>
<evidence type="ECO:0000313" key="2">
    <source>
        <dbReference type="EMBL" id="KNE71084.1"/>
    </source>
</evidence>